<evidence type="ECO:0000313" key="1">
    <source>
        <dbReference type="EMBL" id="AKS43023.1"/>
    </source>
</evidence>
<sequence>MNTLLDIGCAVLGVIASGFALAIVCPTGKRQGKDRKRRR</sequence>
<dbReference type="STRING" id="1579979.WM2015_2665"/>
<dbReference type="KEGG" id="wma:WM2015_2665"/>
<dbReference type="AlphaFoldDB" id="A0A0K0XZA6"/>
<dbReference type="EMBL" id="CP012154">
    <property type="protein sequence ID" value="AKS43023.1"/>
    <property type="molecule type" value="Genomic_DNA"/>
</dbReference>
<evidence type="ECO:0000313" key="2">
    <source>
        <dbReference type="Proteomes" id="UP000066624"/>
    </source>
</evidence>
<accession>A0A0K0XZA6</accession>
<protein>
    <submittedName>
        <fullName evidence="1">Uncharacterized protein</fullName>
    </submittedName>
</protein>
<dbReference type="Proteomes" id="UP000066624">
    <property type="component" value="Chromosome"/>
</dbReference>
<gene>
    <name evidence="1" type="ORF">WM2015_2665</name>
</gene>
<reference evidence="1 2" key="1">
    <citation type="submission" date="2015-07" db="EMBL/GenBank/DDBJ databases">
        <authorList>
            <person name="Noorani M."/>
        </authorList>
    </citation>
    <scope>NUCLEOTIDE SEQUENCE [LARGE SCALE GENOMIC DNA]</scope>
    <source>
        <strain evidence="1 2">KCTC 42284</strain>
    </source>
</reference>
<proteinExistence type="predicted"/>
<name>A0A0K0XZA6_9GAMM</name>
<organism evidence="1 2">
    <name type="scientific">Wenzhouxiangella marina</name>
    <dbReference type="NCBI Taxonomy" id="1579979"/>
    <lineage>
        <taxon>Bacteria</taxon>
        <taxon>Pseudomonadati</taxon>
        <taxon>Pseudomonadota</taxon>
        <taxon>Gammaproteobacteria</taxon>
        <taxon>Chromatiales</taxon>
        <taxon>Wenzhouxiangellaceae</taxon>
        <taxon>Wenzhouxiangella</taxon>
    </lineage>
</organism>
<keyword evidence="2" id="KW-1185">Reference proteome</keyword>